<dbReference type="CTD" id="20249897"/>
<sequence>MNDQQYYNGGYTKPGTLNKSTIAAMSRENLNLNQGPQRRMEPKHLQQPRPRSAVGLQYRQEHPDLIKDYGQSNGAPNGHPHSFQPDDQLRRSQGTNTKHQQQREFQIQNSPQMNGRSSGNNSMFRNSADQSSAPQNRDLIMHKQKSVNSFNLESQTTGETEKRPRPRSRGVSANSSAIELINMNYNSIQNQLERSLRPPSRMQVEDGSPTTKDAEQSLNSSTGRKTPYDFSQTLPVDDSRTDRNPGRMSQAEIIRNRNMSASRQTPVEPPHLRKSRTEEPAPGYQYFTQDKVSPIIPIPKKRHEDPPRPLSERNPDHNVPLPRARIPPHEKNSRMSKDGADQLRKPRTDADVVIQRNPPPHMNTRKEPMGAESVPVQRPATSMGFVRSSANKQNKDQEQQLNVRQKLELLQRRKSGGTSLEASYKEFIANNDESPQARPDSRGQRPPSGVKENRRRSYTTSTPAKSEDRLHPKATEKIRQTDGRTSRTSSDSSSSKDQSKSSRTNIVAPVSRVPPSGPVFGDRSSPRWKEIEHLSSESTPEQHRNGRRQSRGDYPFFLDFSKSTPEVTSSLDSLNREVSDHLDSKSRPRVNGDSGNTLSAIPKDSKLTMEDLDVQGTPQLSSPVDFNPDGSSNEDLDLEVRTLLGHSENGADTLDMALYQKLINGAVHKKICVLRDRSYHLDKKDNDLKSKRERLQRRMQQTLAKTTAMLNKSVELERSRVQVDLDVMDPSKAEELAVIQALSSTVRPKTPSGSSGMATRPQHTTERHIRKHDVRPTQHDVRPNQYDVRPLQHDVRTAQHDQRVEPPPYPSLQVSVSRREKEEYV</sequence>
<evidence type="ECO:0000313" key="2">
    <source>
        <dbReference type="EMBL" id="ESO86002.1"/>
    </source>
</evidence>
<feature type="region of interest" description="Disordered" evidence="1">
    <location>
        <begin position="194"/>
        <end position="601"/>
    </location>
</feature>
<feature type="region of interest" description="Disordered" evidence="1">
    <location>
        <begin position="1"/>
        <end position="175"/>
    </location>
</feature>
<feature type="region of interest" description="Disordered" evidence="1">
    <location>
        <begin position="744"/>
        <end position="825"/>
    </location>
</feature>
<dbReference type="OMA" id="HHEKEEY"/>
<name>V3ZNW4_LOTGI</name>
<accession>V3ZNW4</accession>
<feature type="compositionally biased region" description="Basic and acidic residues" evidence="1">
    <location>
        <begin position="302"/>
        <end position="316"/>
    </location>
</feature>
<organism evidence="2 3">
    <name type="scientific">Lottia gigantea</name>
    <name type="common">Giant owl limpet</name>
    <dbReference type="NCBI Taxonomy" id="225164"/>
    <lineage>
        <taxon>Eukaryota</taxon>
        <taxon>Metazoa</taxon>
        <taxon>Spiralia</taxon>
        <taxon>Lophotrochozoa</taxon>
        <taxon>Mollusca</taxon>
        <taxon>Gastropoda</taxon>
        <taxon>Patellogastropoda</taxon>
        <taxon>Lottioidea</taxon>
        <taxon>Lottiidae</taxon>
        <taxon>Lottia</taxon>
    </lineage>
</organism>
<evidence type="ECO:0000256" key="1">
    <source>
        <dbReference type="SAM" id="MobiDB-lite"/>
    </source>
</evidence>
<protein>
    <submittedName>
        <fullName evidence="2">Uncharacterized protein</fullName>
    </submittedName>
</protein>
<dbReference type="GeneID" id="20249897"/>
<feature type="compositionally biased region" description="Polar residues" evidence="1">
    <location>
        <begin position="146"/>
        <end position="158"/>
    </location>
</feature>
<dbReference type="EMBL" id="KB203188">
    <property type="protein sequence ID" value="ESO86002.1"/>
    <property type="molecule type" value="Genomic_DNA"/>
</dbReference>
<reference evidence="2 3" key="1">
    <citation type="journal article" date="2013" name="Nature">
        <title>Insights into bilaterian evolution from three spiralian genomes.</title>
        <authorList>
            <person name="Simakov O."/>
            <person name="Marletaz F."/>
            <person name="Cho S.J."/>
            <person name="Edsinger-Gonzales E."/>
            <person name="Havlak P."/>
            <person name="Hellsten U."/>
            <person name="Kuo D.H."/>
            <person name="Larsson T."/>
            <person name="Lv J."/>
            <person name="Arendt D."/>
            <person name="Savage R."/>
            <person name="Osoegawa K."/>
            <person name="de Jong P."/>
            <person name="Grimwood J."/>
            <person name="Chapman J.A."/>
            <person name="Shapiro H."/>
            <person name="Aerts A."/>
            <person name="Otillar R.P."/>
            <person name="Terry A.Y."/>
            <person name="Boore J.L."/>
            <person name="Grigoriev I.V."/>
            <person name="Lindberg D.R."/>
            <person name="Seaver E.C."/>
            <person name="Weisblat D.A."/>
            <person name="Putnam N.H."/>
            <person name="Rokhsar D.S."/>
        </authorList>
    </citation>
    <scope>NUCLEOTIDE SEQUENCE [LARGE SCALE GENOMIC DNA]</scope>
</reference>
<feature type="compositionally biased region" description="Polar residues" evidence="1">
    <location>
        <begin position="561"/>
        <end position="573"/>
    </location>
</feature>
<feature type="compositionally biased region" description="Polar residues" evidence="1">
    <location>
        <begin position="15"/>
        <end position="36"/>
    </location>
</feature>
<feature type="compositionally biased region" description="Basic and acidic residues" evidence="1">
    <location>
        <begin position="790"/>
        <end position="804"/>
    </location>
</feature>
<feature type="compositionally biased region" description="Basic and acidic residues" evidence="1">
    <location>
        <begin position="574"/>
        <end position="586"/>
    </location>
</feature>
<feature type="compositionally biased region" description="Basic and acidic residues" evidence="1">
    <location>
        <begin position="524"/>
        <end position="544"/>
    </location>
</feature>
<keyword evidence="3" id="KW-1185">Reference proteome</keyword>
<feature type="compositionally biased region" description="Basic and acidic residues" evidence="1">
    <location>
        <begin position="465"/>
        <end position="485"/>
    </location>
</feature>
<feature type="compositionally biased region" description="Polar residues" evidence="1">
    <location>
        <begin position="208"/>
        <end position="234"/>
    </location>
</feature>
<dbReference type="Proteomes" id="UP000030746">
    <property type="component" value="Unassembled WGS sequence"/>
</dbReference>
<feature type="compositionally biased region" description="Low complexity" evidence="1">
    <location>
        <begin position="486"/>
        <end position="504"/>
    </location>
</feature>
<dbReference type="HOGENOM" id="CLU_343333_0_0_1"/>
<proteinExistence type="predicted"/>
<feature type="compositionally biased region" description="Polar residues" evidence="1">
    <location>
        <begin position="91"/>
        <end position="135"/>
    </location>
</feature>
<dbReference type="OrthoDB" id="6079537at2759"/>
<feature type="compositionally biased region" description="Polar residues" evidence="1">
    <location>
        <begin position="744"/>
        <end position="757"/>
    </location>
</feature>
<feature type="compositionally biased region" description="Basic and acidic residues" evidence="1">
    <location>
        <begin position="327"/>
        <end position="350"/>
    </location>
</feature>
<dbReference type="AlphaFoldDB" id="V3ZNW4"/>
<gene>
    <name evidence="2" type="ORF">LOTGIDRAFT_235600</name>
</gene>
<dbReference type="KEGG" id="lgi:LOTGIDRAFT_235600"/>
<evidence type="ECO:0000313" key="3">
    <source>
        <dbReference type="Proteomes" id="UP000030746"/>
    </source>
</evidence>
<dbReference type="RefSeq" id="XP_009063256.1">
    <property type="nucleotide sequence ID" value="XM_009065008.1"/>
</dbReference>